<keyword evidence="3" id="KW-0732">Signal</keyword>
<dbReference type="GO" id="GO:0015627">
    <property type="term" value="C:type II protein secretion system complex"/>
    <property type="evidence" value="ECO:0007669"/>
    <property type="project" value="TreeGrafter"/>
</dbReference>
<feature type="signal peptide" evidence="3">
    <location>
        <begin position="1"/>
        <end position="25"/>
    </location>
</feature>
<dbReference type="AlphaFoldDB" id="K9HQL7"/>
<dbReference type="STRING" id="1238182.C882_4028"/>
<comment type="caution">
    <text evidence="5">The sequence shown here is derived from an EMBL/GenBank/DDBJ whole genome shotgun (WGS) entry which is preliminary data.</text>
</comment>
<comment type="similarity">
    <text evidence="1">Belongs to the bacterial secretin family.</text>
</comment>
<accession>K9HQL7</accession>
<dbReference type="InterPro" id="IPR001775">
    <property type="entry name" value="GspD/PilQ"/>
</dbReference>
<evidence type="ECO:0000313" key="5">
    <source>
        <dbReference type="EMBL" id="EKV30691.1"/>
    </source>
</evidence>
<dbReference type="PATRIC" id="fig|1238182.3.peg.1690"/>
<dbReference type="OrthoDB" id="9775455at2"/>
<feature type="chain" id="PRO_5003930401" evidence="3">
    <location>
        <begin position="26"/>
        <end position="487"/>
    </location>
</feature>
<feature type="compositionally biased region" description="Low complexity" evidence="2">
    <location>
        <begin position="31"/>
        <end position="52"/>
    </location>
</feature>
<dbReference type="Pfam" id="PF00263">
    <property type="entry name" value="Secretin"/>
    <property type="match status" value="1"/>
</dbReference>
<feature type="region of interest" description="Disordered" evidence="2">
    <location>
        <begin position="27"/>
        <end position="63"/>
    </location>
</feature>
<dbReference type="InterPro" id="IPR050810">
    <property type="entry name" value="Bact_Secretion_Sys_Channel"/>
</dbReference>
<dbReference type="InterPro" id="IPR032789">
    <property type="entry name" value="T2SS-T3SS_pil_N"/>
</dbReference>
<dbReference type="PANTHER" id="PTHR30332:SF17">
    <property type="entry name" value="TYPE IV PILIATION SYSTEM PROTEIN DR_0774-RELATED"/>
    <property type="match status" value="1"/>
</dbReference>
<dbReference type="RefSeq" id="WP_009540136.1">
    <property type="nucleotide sequence ID" value="NZ_ANHY01000007.1"/>
</dbReference>
<dbReference type="Proteomes" id="UP000009881">
    <property type="component" value="Unassembled WGS sequence"/>
</dbReference>
<reference evidence="5 6" key="1">
    <citation type="journal article" date="2013" name="Genome Announc.">
        <title>Draft Genome Sequence of an Alphaproteobacterium, Caenispirillum salinarum AK4(T), Isolated from a Solar Saltern.</title>
        <authorList>
            <person name="Khatri I."/>
            <person name="Singh A."/>
            <person name="Korpole S."/>
            <person name="Pinnaka A.K."/>
            <person name="Subramanian S."/>
        </authorList>
    </citation>
    <scope>NUCLEOTIDE SEQUENCE [LARGE SCALE GENOMIC DNA]</scope>
    <source>
        <strain evidence="5 6">AK4</strain>
    </source>
</reference>
<dbReference type="InterPro" id="IPR004846">
    <property type="entry name" value="T2SS/T3SS_dom"/>
</dbReference>
<keyword evidence="6" id="KW-1185">Reference proteome</keyword>
<evidence type="ECO:0000256" key="2">
    <source>
        <dbReference type="SAM" id="MobiDB-lite"/>
    </source>
</evidence>
<evidence type="ECO:0000259" key="4">
    <source>
        <dbReference type="PROSITE" id="PS50914"/>
    </source>
</evidence>
<proteinExistence type="inferred from homology"/>
<feature type="domain" description="BON" evidence="4">
    <location>
        <begin position="130"/>
        <end position="200"/>
    </location>
</feature>
<organism evidence="5 6">
    <name type="scientific">Caenispirillum salinarum AK4</name>
    <dbReference type="NCBI Taxonomy" id="1238182"/>
    <lineage>
        <taxon>Bacteria</taxon>
        <taxon>Pseudomonadati</taxon>
        <taxon>Pseudomonadota</taxon>
        <taxon>Alphaproteobacteria</taxon>
        <taxon>Rhodospirillales</taxon>
        <taxon>Novispirillaceae</taxon>
        <taxon>Caenispirillum</taxon>
    </lineage>
</organism>
<dbReference type="GO" id="GO:0009306">
    <property type="term" value="P:protein secretion"/>
    <property type="evidence" value="ECO:0007669"/>
    <property type="project" value="InterPro"/>
</dbReference>
<sequence>MTHRMRHLGAVFTAMVFLAATPAAGQEDEATPAAPAPAGAAADPAATPVPVTRRPDAPATPVDTARTYAVKVGQSVALELPRPISDVVVADPETADVVVQQPTKVFVLGREPGTTNMFFVDDTGEVILNARVLVAPDVAAVREALRDLQPASAIDIKTVNESILMSGVVQSAADAADAEAVVQAFMGADTSVINALRIAGDQQVLLQVTVAEISRTTLKSLGVETSVDVGNQTLQTVTSFARDVTGGVFGQLAVDAGIDSIAFSALEREGLAKILAEPALTAISGETANFLVGGEFPLPTGADRDDEGNVEVTVELREFGVSLSFTPVVLANDQINLRIATEVSNITEENAIDLAGVRIRGLSVRRADSTVMLPSGGSLMIAGLIQNDEFNRVEGIPGLMDMPILGALFRSNQFQTNRTELVVAVKAFLVRPIEFGPRMAYPTDGFVPANDLDIYLYGRLRSTYGPKDGEPAGEPYVIAGPSGYMMR</sequence>
<dbReference type="eggNOG" id="COG4964">
    <property type="taxonomic scope" value="Bacteria"/>
</dbReference>
<dbReference type="EMBL" id="ANHY01000007">
    <property type="protein sequence ID" value="EKV30691.1"/>
    <property type="molecule type" value="Genomic_DNA"/>
</dbReference>
<evidence type="ECO:0000256" key="1">
    <source>
        <dbReference type="RuleBase" id="RU004003"/>
    </source>
</evidence>
<dbReference type="PRINTS" id="PR00811">
    <property type="entry name" value="BCTERIALGSPD"/>
</dbReference>
<dbReference type="InterPro" id="IPR007055">
    <property type="entry name" value="BON_dom"/>
</dbReference>
<evidence type="ECO:0000313" key="6">
    <source>
        <dbReference type="Proteomes" id="UP000009881"/>
    </source>
</evidence>
<name>K9HQL7_9PROT</name>
<gene>
    <name evidence="5" type="ORF">C882_4028</name>
</gene>
<dbReference type="PROSITE" id="PS50914">
    <property type="entry name" value="BON"/>
    <property type="match status" value="1"/>
</dbReference>
<evidence type="ECO:0000256" key="3">
    <source>
        <dbReference type="SAM" id="SignalP"/>
    </source>
</evidence>
<protein>
    <submittedName>
        <fullName evidence="5">Type II/IV secretion system secretin RcpA/CpaC</fullName>
    </submittedName>
</protein>
<dbReference type="Pfam" id="PF13629">
    <property type="entry name" value="T2SS-T3SS_pil_N"/>
    <property type="match status" value="1"/>
</dbReference>
<dbReference type="PANTHER" id="PTHR30332">
    <property type="entry name" value="PROBABLE GENERAL SECRETION PATHWAY PROTEIN D"/>
    <property type="match status" value="1"/>
</dbReference>